<dbReference type="Proteomes" id="UP000736335">
    <property type="component" value="Unassembled WGS sequence"/>
</dbReference>
<dbReference type="AlphaFoldDB" id="A0A9P6HG12"/>
<gene>
    <name evidence="1" type="ORF">BJ322DRAFT_1108004</name>
</gene>
<reference evidence="1" key="1">
    <citation type="journal article" date="2020" name="Nat. Commun.">
        <title>Large-scale genome sequencing of mycorrhizal fungi provides insights into the early evolution of symbiotic traits.</title>
        <authorList>
            <person name="Miyauchi S."/>
            <person name="Kiss E."/>
            <person name="Kuo A."/>
            <person name="Drula E."/>
            <person name="Kohler A."/>
            <person name="Sanchez-Garcia M."/>
            <person name="Morin E."/>
            <person name="Andreopoulos B."/>
            <person name="Barry K.W."/>
            <person name="Bonito G."/>
            <person name="Buee M."/>
            <person name="Carver A."/>
            <person name="Chen C."/>
            <person name="Cichocki N."/>
            <person name="Clum A."/>
            <person name="Culley D."/>
            <person name="Crous P.W."/>
            <person name="Fauchery L."/>
            <person name="Girlanda M."/>
            <person name="Hayes R.D."/>
            <person name="Keri Z."/>
            <person name="LaButti K."/>
            <person name="Lipzen A."/>
            <person name="Lombard V."/>
            <person name="Magnuson J."/>
            <person name="Maillard F."/>
            <person name="Murat C."/>
            <person name="Nolan M."/>
            <person name="Ohm R.A."/>
            <person name="Pangilinan J."/>
            <person name="Pereira M.F."/>
            <person name="Perotto S."/>
            <person name="Peter M."/>
            <person name="Pfister S."/>
            <person name="Riley R."/>
            <person name="Sitrit Y."/>
            <person name="Stielow J.B."/>
            <person name="Szollosi G."/>
            <person name="Zifcakova L."/>
            <person name="Stursova M."/>
            <person name="Spatafora J.W."/>
            <person name="Tedersoo L."/>
            <person name="Vaario L.M."/>
            <person name="Yamada A."/>
            <person name="Yan M."/>
            <person name="Wang P."/>
            <person name="Xu J."/>
            <person name="Bruns T."/>
            <person name="Baldrian P."/>
            <person name="Vilgalys R."/>
            <person name="Dunand C."/>
            <person name="Henrissat B."/>
            <person name="Grigoriev I.V."/>
            <person name="Hibbett D."/>
            <person name="Nagy L.G."/>
            <person name="Martin F.M."/>
        </authorList>
    </citation>
    <scope>NUCLEOTIDE SEQUENCE</scope>
    <source>
        <strain evidence="1">UH-Tt-Lm1</strain>
    </source>
</reference>
<reference evidence="1" key="2">
    <citation type="submission" date="2020-11" db="EMBL/GenBank/DDBJ databases">
        <authorList>
            <consortium name="DOE Joint Genome Institute"/>
            <person name="Kuo A."/>
            <person name="Miyauchi S."/>
            <person name="Kiss E."/>
            <person name="Drula E."/>
            <person name="Kohler A."/>
            <person name="Sanchez-Garcia M."/>
            <person name="Andreopoulos B."/>
            <person name="Barry K.W."/>
            <person name="Bonito G."/>
            <person name="Buee M."/>
            <person name="Carver A."/>
            <person name="Chen C."/>
            <person name="Cichocki N."/>
            <person name="Clum A."/>
            <person name="Culley D."/>
            <person name="Crous P.W."/>
            <person name="Fauchery L."/>
            <person name="Girlanda M."/>
            <person name="Hayes R."/>
            <person name="Keri Z."/>
            <person name="Labutti K."/>
            <person name="Lipzen A."/>
            <person name="Lombard V."/>
            <person name="Magnuson J."/>
            <person name="Maillard F."/>
            <person name="Morin E."/>
            <person name="Murat C."/>
            <person name="Nolan M."/>
            <person name="Ohm R."/>
            <person name="Pangilinan J."/>
            <person name="Pereira M."/>
            <person name="Perotto S."/>
            <person name="Peter M."/>
            <person name="Riley R."/>
            <person name="Sitrit Y."/>
            <person name="Stielow B."/>
            <person name="Szollosi G."/>
            <person name="Zifcakova L."/>
            <person name="Stursova M."/>
            <person name="Spatafora J.W."/>
            <person name="Tedersoo L."/>
            <person name="Vaario L.-M."/>
            <person name="Yamada A."/>
            <person name="Yan M."/>
            <person name="Wang P."/>
            <person name="Xu J."/>
            <person name="Bruns T."/>
            <person name="Baldrian P."/>
            <person name="Vilgalys R."/>
            <person name="Henrissat B."/>
            <person name="Grigoriev I.V."/>
            <person name="Hibbett D."/>
            <person name="Nagy L.G."/>
            <person name="Martin F.M."/>
        </authorList>
    </citation>
    <scope>NUCLEOTIDE SEQUENCE</scope>
    <source>
        <strain evidence="1">UH-Tt-Lm1</strain>
    </source>
</reference>
<dbReference type="EMBL" id="WIUZ02000006">
    <property type="protein sequence ID" value="KAF9786148.1"/>
    <property type="molecule type" value="Genomic_DNA"/>
</dbReference>
<dbReference type="OrthoDB" id="3261851at2759"/>
<keyword evidence="2" id="KW-1185">Reference proteome</keyword>
<comment type="caution">
    <text evidence="1">The sequence shown here is derived from an EMBL/GenBank/DDBJ whole genome shotgun (WGS) entry which is preliminary data.</text>
</comment>
<evidence type="ECO:0000313" key="2">
    <source>
        <dbReference type="Proteomes" id="UP000736335"/>
    </source>
</evidence>
<proteinExistence type="predicted"/>
<accession>A0A9P6HG12</accession>
<protein>
    <submittedName>
        <fullName evidence="1">Uncharacterized protein</fullName>
    </submittedName>
</protein>
<evidence type="ECO:0000313" key="1">
    <source>
        <dbReference type="EMBL" id="KAF9786148.1"/>
    </source>
</evidence>
<sequence length="132" mass="14478">MTAEWLPTELAKLLAAPHISFPNPPPNIHLGPGPIDLFSTYFNNIFATDVKSTVDGHKVSRDELKQKLLNLQKHWNPEKVKFEDDSSTPPDSSTVAVLSDGETVCFLAETGQQGGNQVIERFAMKGAASLFQ</sequence>
<name>A0A9P6HG12_9AGAM</name>
<organism evidence="1 2">
    <name type="scientific">Thelephora terrestris</name>
    <dbReference type="NCBI Taxonomy" id="56493"/>
    <lineage>
        <taxon>Eukaryota</taxon>
        <taxon>Fungi</taxon>
        <taxon>Dikarya</taxon>
        <taxon>Basidiomycota</taxon>
        <taxon>Agaricomycotina</taxon>
        <taxon>Agaricomycetes</taxon>
        <taxon>Thelephorales</taxon>
        <taxon>Thelephoraceae</taxon>
        <taxon>Thelephora</taxon>
    </lineage>
</organism>